<evidence type="ECO:0000256" key="1">
    <source>
        <dbReference type="ARBA" id="ARBA00005104"/>
    </source>
</evidence>
<reference evidence="5 6" key="1">
    <citation type="submission" date="2021-08" db="EMBL/GenBank/DDBJ databases">
        <title>Draft genome sequence of Mycolicibacterium sp. NGTWS1702 strain.</title>
        <authorList>
            <person name="Matsumoto M."/>
            <person name="Tang B.C.C."/>
            <person name="Machida Y."/>
            <person name="Matoyama H."/>
            <person name="Kishihara T."/>
            <person name="Sato S."/>
            <person name="Kondo I."/>
            <person name="Sano M."/>
            <person name="Kato G."/>
        </authorList>
    </citation>
    <scope>NUCLEOTIDE SEQUENCE [LARGE SCALE GENOMIC DNA]</scope>
    <source>
        <strain evidence="5 6">NGTWSNA01</strain>
    </source>
</reference>
<gene>
    <name evidence="5" type="ORF">NGTWS1702_37870</name>
</gene>
<keyword evidence="6" id="KW-1185">Reference proteome</keyword>
<comment type="caution">
    <text evidence="5">The sequence shown here is derived from an EMBL/GenBank/DDBJ whole genome shotgun (WGS) entry which is preliminary data.</text>
</comment>
<protein>
    <recommendedName>
        <fullName evidence="4">Bacterial bifunctional deaminase-reductase C-terminal domain-containing protein</fullName>
    </recommendedName>
</protein>
<keyword evidence="3" id="KW-0560">Oxidoreductase</keyword>
<evidence type="ECO:0000313" key="6">
    <source>
        <dbReference type="Proteomes" id="UP001060504"/>
    </source>
</evidence>
<proteinExistence type="predicted"/>
<dbReference type="InterPro" id="IPR050765">
    <property type="entry name" value="Riboflavin_Biosynth_HTPR"/>
</dbReference>
<feature type="domain" description="Bacterial bifunctional deaminase-reductase C-terminal" evidence="4">
    <location>
        <begin position="24"/>
        <end position="229"/>
    </location>
</feature>
<dbReference type="InterPro" id="IPR024072">
    <property type="entry name" value="DHFR-like_dom_sf"/>
</dbReference>
<dbReference type="SUPFAM" id="SSF53597">
    <property type="entry name" value="Dihydrofolate reductase-like"/>
    <property type="match status" value="1"/>
</dbReference>
<evidence type="ECO:0000313" key="5">
    <source>
        <dbReference type="EMBL" id="GJF11399.1"/>
    </source>
</evidence>
<dbReference type="PANTHER" id="PTHR38011:SF7">
    <property type="entry name" value="2,5-DIAMINO-6-RIBOSYLAMINO-4(3H)-PYRIMIDINONE 5'-PHOSPHATE REDUCTASE"/>
    <property type="match status" value="1"/>
</dbReference>
<name>A0ABQ4V6E1_9MYCO</name>
<evidence type="ECO:0000256" key="3">
    <source>
        <dbReference type="ARBA" id="ARBA00023002"/>
    </source>
</evidence>
<dbReference type="NCBIfam" id="NF010663">
    <property type="entry name" value="PRK14059.1-1"/>
    <property type="match status" value="1"/>
</dbReference>
<dbReference type="Pfam" id="PF01872">
    <property type="entry name" value="RibD_C"/>
    <property type="match status" value="1"/>
</dbReference>
<dbReference type="Gene3D" id="3.40.430.10">
    <property type="entry name" value="Dihydrofolate Reductase, subunit A"/>
    <property type="match status" value="1"/>
</dbReference>
<comment type="pathway">
    <text evidence="1">Cofactor biosynthesis; riboflavin biosynthesis.</text>
</comment>
<organism evidence="5 6">
    <name type="scientific">Mycolicibacterium cyprinidarum</name>
    <dbReference type="NCBI Taxonomy" id="2860311"/>
    <lineage>
        <taxon>Bacteria</taxon>
        <taxon>Bacillati</taxon>
        <taxon>Actinomycetota</taxon>
        <taxon>Actinomycetes</taxon>
        <taxon>Mycobacteriales</taxon>
        <taxon>Mycobacteriaceae</taxon>
        <taxon>Mycolicibacterium</taxon>
    </lineage>
</organism>
<dbReference type="InterPro" id="IPR002734">
    <property type="entry name" value="RibDG_C"/>
</dbReference>
<dbReference type="Proteomes" id="UP001060504">
    <property type="component" value="Unassembled WGS sequence"/>
</dbReference>
<dbReference type="EMBL" id="BPRH01003964">
    <property type="protein sequence ID" value="GJF11399.1"/>
    <property type="molecule type" value="Genomic_DNA"/>
</dbReference>
<evidence type="ECO:0000256" key="2">
    <source>
        <dbReference type="ARBA" id="ARBA00022857"/>
    </source>
</evidence>
<dbReference type="PANTHER" id="PTHR38011">
    <property type="entry name" value="DIHYDROFOLATE REDUCTASE FAMILY PROTEIN (AFU_ORTHOLOGUE AFUA_8G06820)"/>
    <property type="match status" value="1"/>
</dbReference>
<accession>A0ABQ4V6E1</accession>
<sequence>MTDVRTLTGDDVAEDFGYRPAPPGVRANMIFSADGAAGFQGRAGPLSCPADQQLLLALRAYADVVLVGAGTARAEHYGPVRLSAEHQLQRRGLGLTDAAPPIAVVSQSGALPGTMFGSPTPPIVITSARGASNLSSETRCQVIISGEDTVDVADAVSQLRGLGLHRVLCEGGPTLLDELVAANQVTELCVTMSPKLAGCQLIGPRIPSGMSSPTHLRLDQILVGQQDYLYLRYTRKEPLH</sequence>
<evidence type="ECO:0000259" key="4">
    <source>
        <dbReference type="Pfam" id="PF01872"/>
    </source>
</evidence>
<keyword evidence="2" id="KW-0521">NADP</keyword>